<dbReference type="PANTHER" id="PTHR43133">
    <property type="entry name" value="RNA POLYMERASE ECF-TYPE SIGMA FACTO"/>
    <property type="match status" value="1"/>
</dbReference>
<comment type="caution">
    <text evidence="7">The sequence shown here is derived from an EMBL/GenBank/DDBJ whole genome shotgun (WGS) entry which is preliminary data.</text>
</comment>
<gene>
    <name evidence="7" type="ORF">OD750_025955</name>
</gene>
<dbReference type="Gene3D" id="1.10.1740.10">
    <property type="match status" value="1"/>
</dbReference>
<keyword evidence="8" id="KW-1185">Reference proteome</keyword>
<proteinExistence type="inferred from homology"/>
<dbReference type="InterPro" id="IPR013325">
    <property type="entry name" value="RNA_pol_sigma_r2"/>
</dbReference>
<name>A0A9X3YPG5_9GAMM</name>
<dbReference type="Pfam" id="PF08281">
    <property type="entry name" value="Sigma70_r4_2"/>
    <property type="match status" value="1"/>
</dbReference>
<dbReference type="InterPro" id="IPR013249">
    <property type="entry name" value="RNA_pol_sigma70_r4_t2"/>
</dbReference>
<keyword evidence="4" id="KW-0804">Transcription</keyword>
<evidence type="ECO:0000259" key="5">
    <source>
        <dbReference type="Pfam" id="PF04542"/>
    </source>
</evidence>
<feature type="domain" description="RNA polymerase sigma factor 70 region 4 type 2" evidence="6">
    <location>
        <begin position="107"/>
        <end position="159"/>
    </location>
</feature>
<dbReference type="PANTHER" id="PTHR43133:SF45">
    <property type="entry name" value="RNA POLYMERASE ECF-TYPE SIGMA FACTOR"/>
    <property type="match status" value="1"/>
</dbReference>
<dbReference type="Proteomes" id="UP001139971">
    <property type="component" value="Unassembled WGS sequence"/>
</dbReference>
<dbReference type="AlphaFoldDB" id="A0A9X3YPG5"/>
<evidence type="ECO:0000256" key="1">
    <source>
        <dbReference type="ARBA" id="ARBA00010641"/>
    </source>
</evidence>
<accession>A0A9X3YPG5</accession>
<organism evidence="7 8">
    <name type="scientific">Tahibacter soli</name>
    <dbReference type="NCBI Taxonomy" id="2983605"/>
    <lineage>
        <taxon>Bacteria</taxon>
        <taxon>Pseudomonadati</taxon>
        <taxon>Pseudomonadota</taxon>
        <taxon>Gammaproteobacteria</taxon>
        <taxon>Lysobacterales</taxon>
        <taxon>Rhodanobacteraceae</taxon>
        <taxon>Tahibacter</taxon>
    </lineage>
</organism>
<feature type="domain" description="RNA polymerase sigma-70 region 2" evidence="5">
    <location>
        <begin position="15"/>
        <end position="77"/>
    </location>
</feature>
<evidence type="ECO:0000256" key="2">
    <source>
        <dbReference type="ARBA" id="ARBA00023015"/>
    </source>
</evidence>
<protein>
    <submittedName>
        <fullName evidence="7">Sigma-70 family RNA polymerase sigma factor</fullName>
    </submittedName>
</protein>
<evidence type="ECO:0000256" key="3">
    <source>
        <dbReference type="ARBA" id="ARBA00023082"/>
    </source>
</evidence>
<dbReference type="InterPro" id="IPR039425">
    <property type="entry name" value="RNA_pol_sigma-70-like"/>
</dbReference>
<dbReference type="InterPro" id="IPR014284">
    <property type="entry name" value="RNA_pol_sigma-70_dom"/>
</dbReference>
<evidence type="ECO:0000313" key="7">
    <source>
        <dbReference type="EMBL" id="MDC8015984.1"/>
    </source>
</evidence>
<evidence type="ECO:0000256" key="4">
    <source>
        <dbReference type="ARBA" id="ARBA00023163"/>
    </source>
</evidence>
<dbReference type="SUPFAM" id="SSF88946">
    <property type="entry name" value="Sigma2 domain of RNA polymerase sigma factors"/>
    <property type="match status" value="1"/>
</dbReference>
<dbReference type="Pfam" id="PF04542">
    <property type="entry name" value="Sigma70_r2"/>
    <property type="match status" value="1"/>
</dbReference>
<dbReference type="InterPro" id="IPR036388">
    <property type="entry name" value="WH-like_DNA-bd_sf"/>
</dbReference>
<dbReference type="InterPro" id="IPR007627">
    <property type="entry name" value="RNA_pol_sigma70_r2"/>
</dbReference>
<dbReference type="Gene3D" id="1.10.10.10">
    <property type="entry name" value="Winged helix-like DNA-binding domain superfamily/Winged helix DNA-binding domain"/>
    <property type="match status" value="1"/>
</dbReference>
<dbReference type="InterPro" id="IPR013324">
    <property type="entry name" value="RNA_pol_sigma_r3/r4-like"/>
</dbReference>
<keyword evidence="2" id="KW-0805">Transcription regulation</keyword>
<keyword evidence="3" id="KW-0731">Sigma factor</keyword>
<dbReference type="EMBL" id="JAOVZO020000023">
    <property type="protein sequence ID" value="MDC8015984.1"/>
    <property type="molecule type" value="Genomic_DNA"/>
</dbReference>
<sequence length="165" mass="18213">MQHTPAPTLEAVLAQYGASLARVARTYEATAAGREDLLQDVALALLKALPRYRGDSALGTFVYRVATNVAIDRLARRPPDALDLAAIEDRPDPGPTPESLHADEHRRERLARALRRLPLTQRQVMSLVLEGLSHGQIAAVLGLTENNVAVRANRARTQLRQWLEE</sequence>
<dbReference type="GO" id="GO:0003677">
    <property type="term" value="F:DNA binding"/>
    <property type="evidence" value="ECO:0007669"/>
    <property type="project" value="InterPro"/>
</dbReference>
<dbReference type="GO" id="GO:0016987">
    <property type="term" value="F:sigma factor activity"/>
    <property type="evidence" value="ECO:0007669"/>
    <property type="project" value="UniProtKB-KW"/>
</dbReference>
<evidence type="ECO:0000313" key="8">
    <source>
        <dbReference type="Proteomes" id="UP001139971"/>
    </source>
</evidence>
<dbReference type="SUPFAM" id="SSF88659">
    <property type="entry name" value="Sigma3 and sigma4 domains of RNA polymerase sigma factors"/>
    <property type="match status" value="1"/>
</dbReference>
<dbReference type="NCBIfam" id="TIGR02937">
    <property type="entry name" value="sigma70-ECF"/>
    <property type="match status" value="1"/>
</dbReference>
<comment type="similarity">
    <text evidence="1">Belongs to the sigma-70 factor family. ECF subfamily.</text>
</comment>
<dbReference type="GO" id="GO:0006352">
    <property type="term" value="P:DNA-templated transcription initiation"/>
    <property type="evidence" value="ECO:0007669"/>
    <property type="project" value="InterPro"/>
</dbReference>
<evidence type="ECO:0000259" key="6">
    <source>
        <dbReference type="Pfam" id="PF08281"/>
    </source>
</evidence>
<reference evidence="7" key="1">
    <citation type="submission" date="2023-02" db="EMBL/GenBank/DDBJ databases">
        <title>Tahibacter soli sp. nov. isolated from soil.</title>
        <authorList>
            <person name="Baek J.H."/>
            <person name="Lee J.K."/>
            <person name="Choi D.G."/>
            <person name="Jeon C.O."/>
        </authorList>
    </citation>
    <scope>NUCLEOTIDE SEQUENCE</scope>
    <source>
        <strain evidence="7">BL</strain>
    </source>
</reference>
<dbReference type="RefSeq" id="WP_263543000.1">
    <property type="nucleotide sequence ID" value="NZ_JAOVZO020000023.1"/>
</dbReference>